<name>A0A3B6VLF8_BRAHW</name>
<sequence length="200" mass="23256">MKTSPNENNIKEAKNLIRESFKLIRNNLDPDFIKDKSAVIFKKFKNIVNINKFHSISVYVDFNNEVPTYEIINYALKNNIKVSVPFLIDNHNMKLKYINDYDKDINRNTKFGCGEPFEHCKDCNINEISMFIIPALAFDENCNRLGFGRGYYDNILKRNKNALRIGLAYDYQILPSIPKDNNDEILDIIISESKVITATF</sequence>
<evidence type="ECO:0000256" key="3">
    <source>
        <dbReference type="ARBA" id="ARBA00022840"/>
    </source>
</evidence>
<dbReference type="STRING" id="565034.BHWA1_02280"/>
<keyword evidence="5" id="KW-0460">Magnesium</keyword>
<feature type="binding site" evidence="4">
    <location>
        <position position="65"/>
    </location>
    <ligand>
        <name>substrate</name>
    </ligand>
</feature>
<evidence type="ECO:0000313" key="6">
    <source>
        <dbReference type="EMBL" id="ACN84736.1"/>
    </source>
</evidence>
<dbReference type="InterPro" id="IPR024185">
    <property type="entry name" value="FTHF_cligase-like_sf"/>
</dbReference>
<accession>A0A3B6VLF8</accession>
<evidence type="ECO:0000256" key="1">
    <source>
        <dbReference type="ARBA" id="ARBA00010638"/>
    </source>
</evidence>
<reference evidence="6 7" key="1">
    <citation type="journal article" date="2009" name="PLoS ONE">
        <title>Genome sequence of the pathogenic intestinal spirochete Brachyspira hyodysenteriae reveals adaptations to its lifestyle in the porcine large intestine.</title>
        <authorList>
            <person name="Bellgard M.I."/>
            <person name="Wanchanthuek P."/>
            <person name="La T."/>
            <person name="Ryan K."/>
            <person name="Moolhuijzen P."/>
            <person name="Albertyn Z."/>
            <person name="Shaban B."/>
            <person name="Motro Y."/>
            <person name="Dunn D.S."/>
            <person name="Schibeci D."/>
            <person name="Hunter A."/>
            <person name="Barrero R."/>
            <person name="Phillips N.D."/>
            <person name="Hampson D.J."/>
        </authorList>
    </citation>
    <scope>NUCLEOTIDE SEQUENCE [LARGE SCALE GENOMIC DNA]</scope>
    <source>
        <strain evidence="7">ATCC 49526 / WA1</strain>
    </source>
</reference>
<feature type="binding site" evidence="4">
    <location>
        <begin position="14"/>
        <end position="18"/>
    </location>
    <ligand>
        <name>ATP</name>
        <dbReference type="ChEBI" id="CHEBI:30616"/>
    </ligand>
</feature>
<dbReference type="GO" id="GO:0009396">
    <property type="term" value="P:folic acid-containing compound biosynthetic process"/>
    <property type="evidence" value="ECO:0007669"/>
    <property type="project" value="TreeGrafter"/>
</dbReference>
<dbReference type="SUPFAM" id="SSF100950">
    <property type="entry name" value="NagB/RpiA/CoA transferase-like"/>
    <property type="match status" value="1"/>
</dbReference>
<keyword evidence="5" id="KW-0479">Metal-binding</keyword>
<evidence type="ECO:0000256" key="4">
    <source>
        <dbReference type="PIRSR" id="PIRSR006806-1"/>
    </source>
</evidence>
<keyword evidence="3 4" id="KW-0067">ATP-binding</keyword>
<dbReference type="AlphaFoldDB" id="A0A3B6VLF8"/>
<dbReference type="GO" id="GO:0030272">
    <property type="term" value="F:5-formyltetrahydrofolate cyclo-ligase activity"/>
    <property type="evidence" value="ECO:0007669"/>
    <property type="project" value="UniProtKB-EC"/>
</dbReference>
<evidence type="ECO:0000313" key="7">
    <source>
        <dbReference type="Proteomes" id="UP000001803"/>
    </source>
</evidence>
<comment type="catalytic activity">
    <reaction evidence="5">
        <text>(6S)-5-formyl-5,6,7,8-tetrahydrofolate + ATP = (6R)-5,10-methenyltetrahydrofolate + ADP + phosphate</text>
        <dbReference type="Rhea" id="RHEA:10488"/>
        <dbReference type="ChEBI" id="CHEBI:30616"/>
        <dbReference type="ChEBI" id="CHEBI:43474"/>
        <dbReference type="ChEBI" id="CHEBI:57455"/>
        <dbReference type="ChEBI" id="CHEBI:57457"/>
        <dbReference type="ChEBI" id="CHEBI:456216"/>
        <dbReference type="EC" id="6.3.3.2"/>
    </reaction>
</comment>
<evidence type="ECO:0000256" key="2">
    <source>
        <dbReference type="ARBA" id="ARBA00022741"/>
    </source>
</evidence>
<dbReference type="Proteomes" id="UP000001803">
    <property type="component" value="Chromosome"/>
</dbReference>
<dbReference type="InterPro" id="IPR037171">
    <property type="entry name" value="NagB/RpiA_transferase-like"/>
</dbReference>
<dbReference type="RefSeq" id="WP_012671768.1">
    <property type="nucleotide sequence ID" value="NC_012225.1"/>
</dbReference>
<dbReference type="KEGG" id="bhy:BHWA1_02280"/>
<dbReference type="Pfam" id="PF01812">
    <property type="entry name" value="5-FTHF_cyc-lig"/>
    <property type="match status" value="1"/>
</dbReference>
<evidence type="ECO:0000256" key="5">
    <source>
        <dbReference type="RuleBase" id="RU361279"/>
    </source>
</evidence>
<dbReference type="GO" id="GO:0046872">
    <property type="term" value="F:metal ion binding"/>
    <property type="evidence" value="ECO:0007669"/>
    <property type="project" value="UniProtKB-KW"/>
</dbReference>
<dbReference type="GO" id="GO:0005524">
    <property type="term" value="F:ATP binding"/>
    <property type="evidence" value="ECO:0007669"/>
    <property type="project" value="UniProtKB-KW"/>
</dbReference>
<gene>
    <name evidence="6" type="ordered locus">BHWA1_02280</name>
</gene>
<proteinExistence type="inferred from homology"/>
<dbReference type="PIRSF" id="PIRSF006806">
    <property type="entry name" value="FTHF_cligase"/>
    <property type="match status" value="1"/>
</dbReference>
<feature type="binding site" evidence="4">
    <location>
        <position position="60"/>
    </location>
    <ligand>
        <name>substrate</name>
    </ligand>
</feature>
<comment type="cofactor">
    <cofactor evidence="5">
        <name>Mg(2+)</name>
        <dbReference type="ChEBI" id="CHEBI:18420"/>
    </cofactor>
</comment>
<dbReference type="PANTHER" id="PTHR23407:SF1">
    <property type="entry name" value="5-FORMYLTETRAHYDROFOLATE CYCLO-LIGASE"/>
    <property type="match status" value="1"/>
</dbReference>
<keyword evidence="7" id="KW-1185">Reference proteome</keyword>
<dbReference type="GO" id="GO:0035999">
    <property type="term" value="P:tetrahydrofolate interconversion"/>
    <property type="evidence" value="ECO:0007669"/>
    <property type="project" value="TreeGrafter"/>
</dbReference>
<organism evidence="6 7">
    <name type="scientific">Brachyspira hyodysenteriae (strain ATCC 49526 / WA1)</name>
    <dbReference type="NCBI Taxonomy" id="565034"/>
    <lineage>
        <taxon>Bacteria</taxon>
        <taxon>Pseudomonadati</taxon>
        <taxon>Spirochaetota</taxon>
        <taxon>Spirochaetia</taxon>
        <taxon>Brachyspirales</taxon>
        <taxon>Brachyspiraceae</taxon>
        <taxon>Brachyspira</taxon>
    </lineage>
</organism>
<dbReference type="EMBL" id="CP001357">
    <property type="protein sequence ID" value="ACN84736.1"/>
    <property type="molecule type" value="Genomic_DNA"/>
</dbReference>
<dbReference type="PANTHER" id="PTHR23407">
    <property type="entry name" value="ATPASE INHIBITOR/5-FORMYLTETRAHYDROFOLATE CYCLO-LIGASE"/>
    <property type="match status" value="1"/>
</dbReference>
<protein>
    <recommendedName>
        <fullName evidence="5">5-formyltetrahydrofolate cyclo-ligase</fullName>
        <ecNumber evidence="5">6.3.3.2</ecNumber>
    </recommendedName>
</protein>
<feature type="binding site" evidence="4">
    <location>
        <begin position="144"/>
        <end position="152"/>
    </location>
    <ligand>
        <name>ATP</name>
        <dbReference type="ChEBI" id="CHEBI:30616"/>
    </ligand>
</feature>
<dbReference type="InterPro" id="IPR002698">
    <property type="entry name" value="FTHF_cligase"/>
</dbReference>
<dbReference type="NCBIfam" id="TIGR02727">
    <property type="entry name" value="MTHFS_bact"/>
    <property type="match status" value="1"/>
</dbReference>
<dbReference type="Gene3D" id="3.40.50.10420">
    <property type="entry name" value="NagB/RpiA/CoA transferase-like"/>
    <property type="match status" value="1"/>
</dbReference>
<keyword evidence="2 4" id="KW-0547">Nucleotide-binding</keyword>
<dbReference type="EC" id="6.3.3.2" evidence="5"/>
<comment type="similarity">
    <text evidence="1 5">Belongs to the 5-formyltetrahydrofolate cyclo-ligase family.</text>
</comment>